<dbReference type="InParanoid" id="A0A061EDN1"/>
<dbReference type="AlphaFoldDB" id="A0A061EDN1"/>
<dbReference type="HOGENOM" id="CLU_2594604_0_0_1"/>
<organism evidence="1 2">
    <name type="scientific">Theobroma cacao</name>
    <name type="common">Cacao</name>
    <name type="synonym">Cocoa</name>
    <dbReference type="NCBI Taxonomy" id="3641"/>
    <lineage>
        <taxon>Eukaryota</taxon>
        <taxon>Viridiplantae</taxon>
        <taxon>Streptophyta</taxon>
        <taxon>Embryophyta</taxon>
        <taxon>Tracheophyta</taxon>
        <taxon>Spermatophyta</taxon>
        <taxon>Magnoliopsida</taxon>
        <taxon>eudicotyledons</taxon>
        <taxon>Gunneridae</taxon>
        <taxon>Pentapetalae</taxon>
        <taxon>rosids</taxon>
        <taxon>malvids</taxon>
        <taxon>Malvales</taxon>
        <taxon>Malvaceae</taxon>
        <taxon>Byttnerioideae</taxon>
        <taxon>Theobroma</taxon>
    </lineage>
</organism>
<dbReference type="Proteomes" id="UP000026915">
    <property type="component" value="Chromosome 2"/>
</dbReference>
<protein>
    <submittedName>
        <fullName evidence="1">Uncharacterized protein</fullName>
    </submittedName>
</protein>
<name>A0A061EDN1_THECC</name>
<proteinExistence type="predicted"/>
<accession>A0A061EDN1</accession>
<reference evidence="1 2" key="1">
    <citation type="journal article" date="2013" name="Genome Biol.">
        <title>The genome sequence of the most widely cultivated cacao type and its use to identify candidate genes regulating pod color.</title>
        <authorList>
            <person name="Motamayor J.C."/>
            <person name="Mockaitis K."/>
            <person name="Schmutz J."/>
            <person name="Haiminen N."/>
            <person name="Iii D.L."/>
            <person name="Cornejo O."/>
            <person name="Findley S.D."/>
            <person name="Zheng P."/>
            <person name="Utro F."/>
            <person name="Royaert S."/>
            <person name="Saski C."/>
            <person name="Jenkins J."/>
            <person name="Podicheti R."/>
            <person name="Zhao M."/>
            <person name="Scheffler B.E."/>
            <person name="Stack J.C."/>
            <person name="Feltus F.A."/>
            <person name="Mustiga G.M."/>
            <person name="Amores F."/>
            <person name="Phillips W."/>
            <person name="Marelli J.P."/>
            <person name="May G.D."/>
            <person name="Shapiro H."/>
            <person name="Ma J."/>
            <person name="Bustamante C.D."/>
            <person name="Schnell R.J."/>
            <person name="Main D."/>
            <person name="Gilbert D."/>
            <person name="Parida L."/>
            <person name="Kuhn D.N."/>
        </authorList>
    </citation>
    <scope>NUCLEOTIDE SEQUENCE [LARGE SCALE GENOMIC DNA]</scope>
    <source>
        <strain evidence="2">cv. Matina 1-6</strain>
    </source>
</reference>
<gene>
    <name evidence="1" type="ORF">TCM_010263</name>
</gene>
<dbReference type="Gramene" id="EOY00394">
    <property type="protein sequence ID" value="EOY00394"/>
    <property type="gene ID" value="TCM_010263"/>
</dbReference>
<sequence>MLSRKFVQNDHPSNYGMPSNSVFEPYKLASIHFHQHMLDFIPSYGYIILGSGIDPIPILWTKGRVVFLGLSDFFQPHLLK</sequence>
<dbReference type="EMBL" id="CM001880">
    <property type="protein sequence ID" value="EOY00394.1"/>
    <property type="molecule type" value="Genomic_DNA"/>
</dbReference>
<evidence type="ECO:0000313" key="1">
    <source>
        <dbReference type="EMBL" id="EOY00394.1"/>
    </source>
</evidence>
<keyword evidence="2" id="KW-1185">Reference proteome</keyword>
<evidence type="ECO:0000313" key="2">
    <source>
        <dbReference type="Proteomes" id="UP000026915"/>
    </source>
</evidence>